<reference evidence="5 6" key="1">
    <citation type="submission" date="2024-09" db="EMBL/GenBank/DDBJ databases">
        <title>Description of Labrys sedimenti sp. nov., isolated from a diclofenac-degrading enrichment culture, and genome-based reclassification of Labrys portucalensis as a later heterotypic synonym of Labrys neptuniae.</title>
        <authorList>
            <person name="Tancsics A."/>
            <person name="Csepanyi A."/>
        </authorList>
    </citation>
    <scope>NUCLEOTIDE SEQUENCE [LARGE SCALE GENOMIC DNA]</scope>
    <source>
        <strain evidence="5 6">LMG 23412</strain>
    </source>
</reference>
<dbReference type="SUPFAM" id="SSF51206">
    <property type="entry name" value="cAMP-binding domain-like"/>
    <property type="match status" value="1"/>
</dbReference>
<dbReference type="Pfam" id="PF13545">
    <property type="entry name" value="HTH_Crp_2"/>
    <property type="match status" value="1"/>
</dbReference>
<dbReference type="CDD" id="cd00038">
    <property type="entry name" value="CAP_ED"/>
    <property type="match status" value="1"/>
</dbReference>
<accession>A0ABV6ZE02</accession>
<proteinExistence type="predicted"/>
<organism evidence="5 6">
    <name type="scientific">Labrys neptuniae</name>
    <dbReference type="NCBI Taxonomy" id="376174"/>
    <lineage>
        <taxon>Bacteria</taxon>
        <taxon>Pseudomonadati</taxon>
        <taxon>Pseudomonadota</taxon>
        <taxon>Alphaproteobacteria</taxon>
        <taxon>Hyphomicrobiales</taxon>
        <taxon>Xanthobacteraceae</taxon>
        <taxon>Labrys</taxon>
    </lineage>
</organism>
<sequence>MPRHFLAAPVGRPAGDRDPLLDFLARNAGDLDMRAIVMPKGGSLDTSMEVCVLFLVSGRLTICVPTRDGTDVFVTELSPGELVGEACALEGLNVPLSVTAAEASVVWSIRQAAFKRCLEDKPDFAIAVMNAMCRRLCRANLRLVETAVLSARERLHAEILRLASRTEGPWLGIARLPTHDELAVRVGTQREVVTKELSKLRRAGTIVSVGRGIRIMHPAHLARRGV</sequence>
<dbReference type="InterPro" id="IPR012318">
    <property type="entry name" value="HTH_CRP"/>
</dbReference>
<protein>
    <submittedName>
        <fullName evidence="5">Crp/Fnr family transcriptional regulator</fullName>
    </submittedName>
</protein>
<dbReference type="Proteomes" id="UP001595190">
    <property type="component" value="Unassembled WGS sequence"/>
</dbReference>
<feature type="domain" description="Cyclic nucleotide-binding" evidence="4">
    <location>
        <begin position="52"/>
        <end position="118"/>
    </location>
</feature>
<dbReference type="InterPro" id="IPR014710">
    <property type="entry name" value="RmlC-like_jellyroll"/>
</dbReference>
<keyword evidence="1" id="KW-0805">Transcription regulation</keyword>
<evidence type="ECO:0000313" key="5">
    <source>
        <dbReference type="EMBL" id="MFC2250425.1"/>
    </source>
</evidence>
<dbReference type="PANTHER" id="PTHR24567">
    <property type="entry name" value="CRP FAMILY TRANSCRIPTIONAL REGULATORY PROTEIN"/>
    <property type="match status" value="1"/>
</dbReference>
<evidence type="ECO:0000256" key="1">
    <source>
        <dbReference type="ARBA" id="ARBA00023015"/>
    </source>
</evidence>
<keyword evidence="3" id="KW-0804">Transcription</keyword>
<dbReference type="InterPro" id="IPR050397">
    <property type="entry name" value="Env_Response_Regulators"/>
</dbReference>
<dbReference type="Gene3D" id="2.60.120.10">
    <property type="entry name" value="Jelly Rolls"/>
    <property type="match status" value="1"/>
</dbReference>
<dbReference type="SUPFAM" id="SSF46785">
    <property type="entry name" value="Winged helix' DNA-binding domain"/>
    <property type="match status" value="1"/>
</dbReference>
<dbReference type="RefSeq" id="WP_394310653.1">
    <property type="nucleotide sequence ID" value="NZ_JBHGPK010000003.1"/>
</dbReference>
<evidence type="ECO:0000259" key="4">
    <source>
        <dbReference type="PROSITE" id="PS50042"/>
    </source>
</evidence>
<dbReference type="InterPro" id="IPR018490">
    <property type="entry name" value="cNMP-bd_dom_sf"/>
</dbReference>
<dbReference type="Pfam" id="PF00027">
    <property type="entry name" value="cNMP_binding"/>
    <property type="match status" value="1"/>
</dbReference>
<dbReference type="PANTHER" id="PTHR24567:SF74">
    <property type="entry name" value="HTH-TYPE TRANSCRIPTIONAL REGULATOR ARCR"/>
    <property type="match status" value="1"/>
</dbReference>
<evidence type="ECO:0000313" key="6">
    <source>
        <dbReference type="Proteomes" id="UP001595190"/>
    </source>
</evidence>
<dbReference type="InterPro" id="IPR000595">
    <property type="entry name" value="cNMP-bd_dom"/>
</dbReference>
<dbReference type="EMBL" id="JBHGPK010000003">
    <property type="protein sequence ID" value="MFC2250425.1"/>
    <property type="molecule type" value="Genomic_DNA"/>
</dbReference>
<evidence type="ECO:0000256" key="2">
    <source>
        <dbReference type="ARBA" id="ARBA00023125"/>
    </source>
</evidence>
<name>A0ABV6ZE02_9HYPH</name>
<dbReference type="InterPro" id="IPR036390">
    <property type="entry name" value="WH_DNA-bd_sf"/>
</dbReference>
<evidence type="ECO:0000256" key="3">
    <source>
        <dbReference type="ARBA" id="ARBA00023163"/>
    </source>
</evidence>
<gene>
    <name evidence="5" type="ORF">ACETRX_12440</name>
</gene>
<keyword evidence="2" id="KW-0238">DNA-binding</keyword>
<comment type="caution">
    <text evidence="5">The sequence shown here is derived from an EMBL/GenBank/DDBJ whole genome shotgun (WGS) entry which is preliminary data.</text>
</comment>
<dbReference type="PROSITE" id="PS50042">
    <property type="entry name" value="CNMP_BINDING_3"/>
    <property type="match status" value="1"/>
</dbReference>